<protein>
    <submittedName>
        <fullName evidence="7">Phenyllactyl-CoA dehydratase activator protein fldI</fullName>
    </submittedName>
</protein>
<name>A0A1I2PKJ0_9CLOT</name>
<keyword evidence="8" id="KW-1185">Reference proteome</keyword>
<dbReference type="InterPro" id="IPR043129">
    <property type="entry name" value="ATPase_NBD"/>
</dbReference>
<dbReference type="Proteomes" id="UP000182135">
    <property type="component" value="Unassembled WGS sequence"/>
</dbReference>
<dbReference type="FunFam" id="3.30.420.40:FF:000217">
    <property type="entry name" value="2-hydroxyisocaproyl-CoA dehydratase activator"/>
    <property type="match status" value="1"/>
</dbReference>
<evidence type="ECO:0000256" key="5">
    <source>
        <dbReference type="ARBA" id="ARBA00023014"/>
    </source>
</evidence>
<evidence type="ECO:0000313" key="8">
    <source>
        <dbReference type="Proteomes" id="UP000182135"/>
    </source>
</evidence>
<dbReference type="InterPro" id="IPR051805">
    <property type="entry name" value="Dehydratase_Activator_Redct"/>
</dbReference>
<dbReference type="InterPro" id="IPR008275">
    <property type="entry name" value="CoA_E_activase_dom"/>
</dbReference>
<evidence type="ECO:0000313" key="7">
    <source>
        <dbReference type="EMBL" id="SFG16745.1"/>
    </source>
</evidence>
<accession>A0A1I2PKJ0</accession>
<comment type="subunit">
    <text evidence="2">Homodimer.</text>
</comment>
<gene>
    <name evidence="7" type="ORF">SAMN04487885_13033</name>
</gene>
<organism evidence="7 8">
    <name type="scientific">Clostridium cadaveris</name>
    <dbReference type="NCBI Taxonomy" id="1529"/>
    <lineage>
        <taxon>Bacteria</taxon>
        <taxon>Bacillati</taxon>
        <taxon>Bacillota</taxon>
        <taxon>Clostridia</taxon>
        <taxon>Eubacteriales</taxon>
        <taxon>Clostridiaceae</taxon>
        <taxon>Clostridium</taxon>
    </lineage>
</organism>
<dbReference type="Pfam" id="PF01869">
    <property type="entry name" value="BcrAD_BadFG"/>
    <property type="match status" value="1"/>
</dbReference>
<evidence type="ECO:0000256" key="4">
    <source>
        <dbReference type="ARBA" id="ARBA00023004"/>
    </source>
</evidence>
<comment type="cofactor">
    <cofactor evidence="1">
        <name>[4Fe-4S] cluster</name>
        <dbReference type="ChEBI" id="CHEBI:49883"/>
    </cofactor>
</comment>
<dbReference type="GeneID" id="90545957"/>
<feature type="domain" description="ATPase BadF/BadG/BcrA/BcrD type" evidence="6">
    <location>
        <begin position="19"/>
        <end position="267"/>
    </location>
</feature>
<evidence type="ECO:0000259" key="6">
    <source>
        <dbReference type="Pfam" id="PF01869"/>
    </source>
</evidence>
<dbReference type="GO" id="GO:0046872">
    <property type="term" value="F:metal ion binding"/>
    <property type="evidence" value="ECO:0007669"/>
    <property type="project" value="UniProtKB-KW"/>
</dbReference>
<evidence type="ECO:0000256" key="2">
    <source>
        <dbReference type="ARBA" id="ARBA00011738"/>
    </source>
</evidence>
<evidence type="ECO:0000256" key="3">
    <source>
        <dbReference type="ARBA" id="ARBA00022723"/>
    </source>
</evidence>
<dbReference type="InterPro" id="IPR002731">
    <property type="entry name" value="ATPase_BadF"/>
</dbReference>
<dbReference type="RefSeq" id="WP_206153186.1">
    <property type="nucleotide sequence ID" value="NZ_BAAACD010000002.1"/>
</dbReference>
<dbReference type="NCBIfam" id="TIGR00241">
    <property type="entry name" value="CoA_E_activ"/>
    <property type="match status" value="1"/>
</dbReference>
<dbReference type="AlphaFoldDB" id="A0A1I2PKJ0"/>
<proteinExistence type="predicted"/>
<dbReference type="EMBL" id="FOOE01000030">
    <property type="protein sequence ID" value="SFG16745.1"/>
    <property type="molecule type" value="Genomic_DNA"/>
</dbReference>
<dbReference type="STRING" id="1529.SAMN04487885_13033"/>
<dbReference type="Gene3D" id="3.30.420.40">
    <property type="match status" value="2"/>
</dbReference>
<dbReference type="SUPFAM" id="SSF53067">
    <property type="entry name" value="Actin-like ATPase domain"/>
    <property type="match status" value="1"/>
</dbReference>
<dbReference type="PANTHER" id="PTHR32329">
    <property type="entry name" value="BIFUNCTIONAL PROTEIN [INCLUDES 2-HYDROXYACYL-COA DEHYDRATASE (N-TER) AND ITS ACTIVATOR DOMAIN (C_TERM)-RELATED"/>
    <property type="match status" value="1"/>
</dbReference>
<keyword evidence="3" id="KW-0479">Metal-binding</keyword>
<dbReference type="GO" id="GO:0051536">
    <property type="term" value="F:iron-sulfur cluster binding"/>
    <property type="evidence" value="ECO:0007669"/>
    <property type="project" value="UniProtKB-KW"/>
</dbReference>
<evidence type="ECO:0000256" key="1">
    <source>
        <dbReference type="ARBA" id="ARBA00001966"/>
    </source>
</evidence>
<dbReference type="eggNOG" id="COG1924">
    <property type="taxonomic scope" value="Bacteria"/>
</dbReference>
<reference evidence="7 8" key="1">
    <citation type="submission" date="2016-10" db="EMBL/GenBank/DDBJ databases">
        <authorList>
            <person name="de Groot N.N."/>
        </authorList>
    </citation>
    <scope>NUCLEOTIDE SEQUENCE [LARGE SCALE GENOMIC DNA]</scope>
    <source>
        <strain evidence="7 8">NLAE-zl-G419</strain>
    </source>
</reference>
<sequence length="272" mass="29025">MYQSILQIIDKEGNNIYTLGIDIGSTTSKAVILKDGKDIVASTIIVAGTGTVGPQKAMDEIFQKSKISRENIDYIVATGYGRKTFKGADYEVSELTCHAKGVNFLFPEVRTIIDIGGQDAKVLSINAEGKMVNFLMNDKCAAGTGRFLDVMANILQLDINELEVEAAKSDKPVKISSTCTVFAESEVISQLAMGVHIPDLVAGICESVACRVASLAKRIGIRETVCMSGGVAQNGGVRKALEKELGVTIAYSEKAQLMGALGAALYAYDKLN</sequence>
<dbReference type="PANTHER" id="PTHR32329:SF2">
    <property type="entry name" value="BIFUNCTIONAL PROTEIN [INCLUDES 2-HYDROXYACYL-COA DEHYDRATASE (N-TER) AND ITS ACTIVATOR DOMAIN (C_TERM)"/>
    <property type="match status" value="1"/>
</dbReference>
<keyword evidence="4" id="KW-0408">Iron</keyword>
<keyword evidence="5" id="KW-0411">Iron-sulfur</keyword>